<evidence type="ECO:0000256" key="2">
    <source>
        <dbReference type="ARBA" id="ARBA00022654"/>
    </source>
</evidence>
<dbReference type="Pfam" id="PF04647">
    <property type="entry name" value="AgrB"/>
    <property type="match status" value="1"/>
</dbReference>
<evidence type="ECO:0000256" key="8">
    <source>
        <dbReference type="SAM" id="Phobius"/>
    </source>
</evidence>
<reference evidence="9 10" key="1">
    <citation type="submission" date="2020-08" db="EMBL/GenBank/DDBJ databases">
        <title>Genome public.</title>
        <authorList>
            <person name="Liu C."/>
            <person name="Sun Q."/>
        </authorList>
    </citation>
    <scope>NUCLEOTIDE SEQUENCE [LARGE SCALE GENOMIC DNA]</scope>
    <source>
        <strain evidence="9 10">NSJ-13</strain>
    </source>
</reference>
<dbReference type="InterPro" id="IPR006741">
    <property type="entry name" value="AgrB"/>
</dbReference>
<keyword evidence="3" id="KW-0645">Protease</keyword>
<keyword evidence="1" id="KW-1003">Cell membrane</keyword>
<evidence type="ECO:0000256" key="4">
    <source>
        <dbReference type="ARBA" id="ARBA00022692"/>
    </source>
</evidence>
<dbReference type="Proteomes" id="UP000631576">
    <property type="component" value="Unassembled WGS sequence"/>
</dbReference>
<name>A0ABR7G4R9_9FIRM</name>
<evidence type="ECO:0000256" key="5">
    <source>
        <dbReference type="ARBA" id="ARBA00022801"/>
    </source>
</evidence>
<evidence type="ECO:0000313" key="9">
    <source>
        <dbReference type="EMBL" id="MBC5682438.1"/>
    </source>
</evidence>
<evidence type="ECO:0000256" key="3">
    <source>
        <dbReference type="ARBA" id="ARBA00022670"/>
    </source>
</evidence>
<evidence type="ECO:0000256" key="6">
    <source>
        <dbReference type="ARBA" id="ARBA00022989"/>
    </source>
</evidence>
<comment type="caution">
    <text evidence="9">The sequence shown here is derived from an EMBL/GenBank/DDBJ whole genome shotgun (WGS) entry which is preliminary data.</text>
</comment>
<sequence length="204" mass="23598">MEKLNNFIITQTISWLTPNRTLEHLSKIKVEYSFLIIFSEFEKLLALAIIFALTNHFTEFLQILFCLTLTKHFLGGIHLKTVLQCFGLTLIVLECIIHLGNCIQFAYSTKFLIYILEVLLVILFAPIQSENKNDISFSERIKFKFKGIISILFIISISNILQVGKESYMLCTLLVVEIETIIALSFSVRKKERNKTDEKSPERQ</sequence>
<gene>
    <name evidence="9" type="ORF">H8S40_02395</name>
</gene>
<dbReference type="EMBL" id="JACOPE010000001">
    <property type="protein sequence ID" value="MBC5682438.1"/>
    <property type="molecule type" value="Genomic_DNA"/>
</dbReference>
<feature type="transmembrane region" description="Helical" evidence="8">
    <location>
        <begin position="145"/>
        <end position="161"/>
    </location>
</feature>
<keyword evidence="5" id="KW-0378">Hydrolase</keyword>
<keyword evidence="10" id="KW-1185">Reference proteome</keyword>
<dbReference type="SMART" id="SM00793">
    <property type="entry name" value="AgrB"/>
    <property type="match status" value="1"/>
</dbReference>
<keyword evidence="6 8" id="KW-1133">Transmembrane helix</keyword>
<dbReference type="RefSeq" id="WP_186864463.1">
    <property type="nucleotide sequence ID" value="NZ_JACOPE010000001.1"/>
</dbReference>
<evidence type="ECO:0000256" key="7">
    <source>
        <dbReference type="ARBA" id="ARBA00023136"/>
    </source>
</evidence>
<feature type="transmembrane region" description="Helical" evidence="8">
    <location>
        <begin position="81"/>
        <end position="99"/>
    </location>
</feature>
<keyword evidence="7 8" id="KW-0472">Membrane</keyword>
<feature type="transmembrane region" description="Helical" evidence="8">
    <location>
        <begin position="44"/>
        <end position="69"/>
    </location>
</feature>
<evidence type="ECO:0000313" key="10">
    <source>
        <dbReference type="Proteomes" id="UP000631576"/>
    </source>
</evidence>
<keyword evidence="4 8" id="KW-0812">Transmembrane</keyword>
<keyword evidence="2" id="KW-0673">Quorum sensing</keyword>
<organism evidence="9 10">
    <name type="scientific">Ruminococcus hominis</name>
    <dbReference type="NCBI Taxonomy" id="2763065"/>
    <lineage>
        <taxon>Bacteria</taxon>
        <taxon>Bacillati</taxon>
        <taxon>Bacillota</taxon>
        <taxon>Clostridia</taxon>
        <taxon>Eubacteriales</taxon>
        <taxon>Oscillospiraceae</taxon>
        <taxon>Ruminococcus</taxon>
    </lineage>
</organism>
<proteinExistence type="predicted"/>
<protein>
    <submittedName>
        <fullName evidence="9">Accessory gene regulator B family protein</fullName>
    </submittedName>
</protein>
<accession>A0ABR7G4R9</accession>
<evidence type="ECO:0000256" key="1">
    <source>
        <dbReference type="ARBA" id="ARBA00022475"/>
    </source>
</evidence>
<feature type="transmembrane region" description="Helical" evidence="8">
    <location>
        <begin position="105"/>
        <end position="125"/>
    </location>
</feature>